<dbReference type="Pfam" id="PF01636">
    <property type="entry name" value="APH"/>
    <property type="match status" value="1"/>
</dbReference>
<dbReference type="InterPro" id="IPR002575">
    <property type="entry name" value="Aminoglycoside_PTrfase"/>
</dbReference>
<accession>A0A1D9PUS1</accession>
<dbReference type="InterPro" id="IPR018247">
    <property type="entry name" value="EF_Hand_1_Ca_BS"/>
</dbReference>
<dbReference type="AlphaFoldDB" id="A0A1D9PUS1"/>
<protein>
    <recommendedName>
        <fullName evidence="1">Aminoglycoside phosphotransferase domain-containing protein</fullName>
    </recommendedName>
</protein>
<evidence type="ECO:0000313" key="2">
    <source>
        <dbReference type="EMBL" id="APA06420.1"/>
    </source>
</evidence>
<dbReference type="EMBL" id="CP017815">
    <property type="protein sequence ID" value="APA06420.1"/>
    <property type="molecule type" value="Genomic_DNA"/>
</dbReference>
<reference evidence="3" key="1">
    <citation type="journal article" date="2017" name="Genome Biol. Evol.">
        <title>The complete genome sequence of the phytopathogenic fungus Sclerotinia sclerotiorum reveals insights into the genome architecture of broad host range pathogens.</title>
        <authorList>
            <person name="Derbyshire M."/>
            <person name="Denton-Giles M."/>
            <person name="Hegedus D."/>
            <person name="Seifbarghy S."/>
            <person name="Rollins J."/>
            <person name="van Kan J."/>
            <person name="Seidl M.F."/>
            <person name="Faino L."/>
            <person name="Mbengue M."/>
            <person name="Navaud O."/>
            <person name="Raffaele S."/>
            <person name="Hammond-Kosack K."/>
            <person name="Heard S."/>
            <person name="Oliver R."/>
        </authorList>
    </citation>
    <scope>NUCLEOTIDE SEQUENCE [LARGE SCALE GENOMIC DNA]</scope>
    <source>
        <strain evidence="3">ATCC 18683 / 1980 / Ss-1</strain>
    </source>
</reference>
<evidence type="ECO:0000259" key="1">
    <source>
        <dbReference type="Pfam" id="PF01636"/>
    </source>
</evidence>
<sequence length="417" mass="48122">MSFTCDTLNYQRPSHLERPSHICPQREDDIYDSAILNAQIVEIKTLLSRINQDALAKRASLLRNLSCMIIPADLNNLSTMMGDVNLHLELQFSDNVRWIARIKRQNVTTPLKSVQNLVIESEVATYRFLQNTQVPAPLVFDFCANSDNAVGVPYILMEKVPGRPFSKCVPTVEQRYRVMKQIAFIYKELYRYPFEIMGSLHLQDSEPRYFVGSLASELLSDSDSSDNIESLKTLGPFQDSAHYYEEIIARILSMIVDGVLYTSWLRETYLIHLSLHELSSSNSISQSLSSSGNGKFYLKHPDDQGTHIMIDENYNITGIIDWEWAFTTPATIAFTSPMMLWNYMEKGKMIQRFNFIMGNEISDWDISSYIENFSTLLRIQSWDFDSNGWVSWDEWKLIALEKFKDDEGLQKLILKEC</sequence>
<evidence type="ECO:0000313" key="3">
    <source>
        <dbReference type="Proteomes" id="UP000177798"/>
    </source>
</evidence>
<dbReference type="PROSITE" id="PS00018">
    <property type="entry name" value="EF_HAND_1"/>
    <property type="match status" value="1"/>
</dbReference>
<dbReference type="SUPFAM" id="SSF56112">
    <property type="entry name" value="Protein kinase-like (PK-like)"/>
    <property type="match status" value="1"/>
</dbReference>
<feature type="domain" description="Aminoglycoside phosphotransferase" evidence="1">
    <location>
        <begin position="119"/>
        <end position="195"/>
    </location>
</feature>
<dbReference type="VEuPathDB" id="FungiDB:sscle_02g011900"/>
<dbReference type="PANTHER" id="PTHR21310:SF15">
    <property type="entry name" value="AMINOGLYCOSIDE PHOSPHOTRANSFERASE DOMAIN-CONTAINING PROTEIN"/>
    <property type="match status" value="1"/>
</dbReference>
<name>A0A1D9PUS1_SCLS1</name>
<dbReference type="InterPro" id="IPR051678">
    <property type="entry name" value="AGP_Transferase"/>
</dbReference>
<proteinExistence type="predicted"/>
<dbReference type="InterPro" id="IPR011009">
    <property type="entry name" value="Kinase-like_dom_sf"/>
</dbReference>
<dbReference type="OrthoDB" id="5327538at2759"/>
<dbReference type="PANTHER" id="PTHR21310">
    <property type="entry name" value="AMINOGLYCOSIDE PHOSPHOTRANSFERASE-RELATED-RELATED"/>
    <property type="match status" value="1"/>
</dbReference>
<organism evidence="2 3">
    <name type="scientific">Sclerotinia sclerotiorum (strain ATCC 18683 / 1980 / Ss-1)</name>
    <name type="common">White mold</name>
    <name type="synonym">Whetzelinia sclerotiorum</name>
    <dbReference type="NCBI Taxonomy" id="665079"/>
    <lineage>
        <taxon>Eukaryota</taxon>
        <taxon>Fungi</taxon>
        <taxon>Dikarya</taxon>
        <taxon>Ascomycota</taxon>
        <taxon>Pezizomycotina</taxon>
        <taxon>Leotiomycetes</taxon>
        <taxon>Helotiales</taxon>
        <taxon>Sclerotiniaceae</taxon>
        <taxon>Sclerotinia</taxon>
    </lineage>
</organism>
<gene>
    <name evidence="2" type="ORF">sscle_02g011900</name>
</gene>
<dbReference type="Gene3D" id="3.30.200.20">
    <property type="entry name" value="Phosphorylase Kinase, domain 1"/>
    <property type="match status" value="1"/>
</dbReference>
<dbReference type="Proteomes" id="UP000177798">
    <property type="component" value="Chromosome 2"/>
</dbReference>